<dbReference type="EMBL" id="CM056815">
    <property type="protein sequence ID" value="KAJ8630217.1"/>
    <property type="molecule type" value="Genomic_DNA"/>
</dbReference>
<keyword evidence="2" id="KW-1185">Reference proteome</keyword>
<proteinExistence type="predicted"/>
<evidence type="ECO:0000313" key="1">
    <source>
        <dbReference type="EMBL" id="KAJ8630217.1"/>
    </source>
</evidence>
<dbReference type="Proteomes" id="UP001234297">
    <property type="component" value="Chromosome 7"/>
</dbReference>
<gene>
    <name evidence="1" type="ORF">MRB53_023540</name>
</gene>
<accession>A0ACC2LA30</accession>
<comment type="caution">
    <text evidence="1">The sequence shown here is derived from an EMBL/GenBank/DDBJ whole genome shotgun (WGS) entry which is preliminary data.</text>
</comment>
<evidence type="ECO:0000313" key="2">
    <source>
        <dbReference type="Proteomes" id="UP001234297"/>
    </source>
</evidence>
<organism evidence="1 2">
    <name type="scientific">Persea americana</name>
    <name type="common">Avocado</name>
    <dbReference type="NCBI Taxonomy" id="3435"/>
    <lineage>
        <taxon>Eukaryota</taxon>
        <taxon>Viridiplantae</taxon>
        <taxon>Streptophyta</taxon>
        <taxon>Embryophyta</taxon>
        <taxon>Tracheophyta</taxon>
        <taxon>Spermatophyta</taxon>
        <taxon>Magnoliopsida</taxon>
        <taxon>Magnoliidae</taxon>
        <taxon>Laurales</taxon>
        <taxon>Lauraceae</taxon>
        <taxon>Persea</taxon>
    </lineage>
</organism>
<protein>
    <submittedName>
        <fullName evidence="1">Uncharacterized protein</fullName>
    </submittedName>
</protein>
<reference evidence="1 2" key="1">
    <citation type="journal article" date="2022" name="Hortic Res">
        <title>A haplotype resolved chromosomal level avocado genome allows analysis of novel avocado genes.</title>
        <authorList>
            <person name="Nath O."/>
            <person name="Fletcher S.J."/>
            <person name="Hayward A."/>
            <person name="Shaw L.M."/>
            <person name="Masouleh A.K."/>
            <person name="Furtado A."/>
            <person name="Henry R.J."/>
            <person name="Mitter N."/>
        </authorList>
    </citation>
    <scope>NUCLEOTIDE SEQUENCE [LARGE SCALE GENOMIC DNA]</scope>
    <source>
        <strain evidence="2">cv. Hass</strain>
    </source>
</reference>
<name>A0ACC2LA30_PERAE</name>
<sequence length="179" mass="18658">MTRTRIARKRAPTPVESGEGPSGDLGGVPSGRLEDVPEVGLTGEPEAEQTTARPRKRRWARDQTEFLAGHEVRTAATGDSSARDGDGGPVPTTSEQARGTADIICPDAGVGEGEGAASDSNDEEYTAPLDELLASNDSDDPMDDGGSEGEKGSNRKRAGDDEGGDDIVPPTGGDLWRVR</sequence>